<dbReference type="Pfam" id="PF04321">
    <property type="entry name" value="RmlD_sub_bind"/>
    <property type="match status" value="1"/>
</dbReference>
<dbReference type="GO" id="GO:0008831">
    <property type="term" value="F:dTDP-4-dehydrorhamnose reductase activity"/>
    <property type="evidence" value="ECO:0007669"/>
    <property type="project" value="UniProtKB-EC"/>
</dbReference>
<dbReference type="Gene3D" id="3.40.50.720">
    <property type="entry name" value="NAD(P)-binding Rossmann-like Domain"/>
    <property type="match status" value="1"/>
</dbReference>
<dbReference type="CDD" id="cd05254">
    <property type="entry name" value="dTDP_HR_like_SDR_e"/>
    <property type="match status" value="1"/>
</dbReference>
<evidence type="ECO:0000313" key="4">
    <source>
        <dbReference type="EMBL" id="KMT22630.1"/>
    </source>
</evidence>
<dbReference type="STRING" id="1121307.CLCY_9c00610"/>
<evidence type="ECO:0000256" key="2">
    <source>
        <dbReference type="RuleBase" id="RU364082"/>
    </source>
</evidence>
<evidence type="ECO:0000259" key="3">
    <source>
        <dbReference type="Pfam" id="PF04321"/>
    </source>
</evidence>
<evidence type="ECO:0000256" key="1">
    <source>
        <dbReference type="ARBA" id="ARBA00010944"/>
    </source>
</evidence>
<comment type="pathway">
    <text evidence="2">Carbohydrate biosynthesis; dTDP-L-rhamnose biosynthesis.</text>
</comment>
<dbReference type="InterPro" id="IPR005913">
    <property type="entry name" value="dTDP_dehydrorham_reduct"/>
</dbReference>
<dbReference type="PATRIC" id="fig|1121307.3.peg.2644"/>
<gene>
    <name evidence="4" type="primary">spsK</name>
    <name evidence="4" type="ORF">CLCY_9c00610</name>
</gene>
<dbReference type="GO" id="GO:0019305">
    <property type="term" value="P:dTDP-rhamnose biosynthetic process"/>
    <property type="evidence" value="ECO:0007669"/>
    <property type="project" value="UniProtKB-UniPathway"/>
</dbReference>
<dbReference type="AlphaFoldDB" id="A0A0J8D9C0"/>
<dbReference type="EMBL" id="LFVU01000006">
    <property type="protein sequence ID" value="KMT22630.1"/>
    <property type="molecule type" value="Genomic_DNA"/>
</dbReference>
<dbReference type="Proteomes" id="UP000036756">
    <property type="component" value="Unassembled WGS sequence"/>
</dbReference>
<dbReference type="RefSeq" id="WP_048569837.1">
    <property type="nucleotide sequence ID" value="NZ_LFVU01000006.1"/>
</dbReference>
<dbReference type="SUPFAM" id="SSF51735">
    <property type="entry name" value="NAD(P)-binding Rossmann-fold domains"/>
    <property type="match status" value="1"/>
</dbReference>
<name>A0A0J8D9C0_CLOCY</name>
<keyword evidence="5" id="KW-1185">Reference proteome</keyword>
<dbReference type="InterPro" id="IPR029903">
    <property type="entry name" value="RmlD-like-bd"/>
</dbReference>
<organism evidence="4 5">
    <name type="scientific">Clostridium cylindrosporum DSM 605</name>
    <dbReference type="NCBI Taxonomy" id="1121307"/>
    <lineage>
        <taxon>Bacteria</taxon>
        <taxon>Bacillati</taxon>
        <taxon>Bacillota</taxon>
        <taxon>Clostridia</taxon>
        <taxon>Eubacteriales</taxon>
        <taxon>Clostridiaceae</taxon>
        <taxon>Clostridium</taxon>
    </lineage>
</organism>
<dbReference type="EC" id="1.1.1.133" evidence="2"/>
<keyword evidence="2" id="KW-0521">NADP</keyword>
<feature type="domain" description="RmlD-like substrate binding" evidence="3">
    <location>
        <begin position="3"/>
        <end position="289"/>
    </location>
</feature>
<keyword evidence="2 4" id="KW-0560">Oxidoreductase</keyword>
<proteinExistence type="inferred from homology"/>
<dbReference type="UniPathway" id="UPA00124"/>
<comment type="similarity">
    <text evidence="1 2">Belongs to the dTDP-4-dehydrorhamnose reductase family.</text>
</comment>
<dbReference type="PANTHER" id="PTHR10491:SF4">
    <property type="entry name" value="METHIONINE ADENOSYLTRANSFERASE 2 SUBUNIT BETA"/>
    <property type="match status" value="1"/>
</dbReference>
<reference evidence="4 5" key="1">
    <citation type="submission" date="2015-06" db="EMBL/GenBank/DDBJ databases">
        <title>Draft genome sequence of the purine-degrading Clostridium cylindrosporum HC-1 (DSM 605).</title>
        <authorList>
            <person name="Poehlein A."/>
            <person name="Schiel-Bengelsdorf B."/>
            <person name="Bengelsdorf F."/>
            <person name="Daniel R."/>
            <person name="Duerre P."/>
        </authorList>
    </citation>
    <scope>NUCLEOTIDE SEQUENCE [LARGE SCALE GENOMIC DNA]</scope>
    <source>
        <strain evidence="4 5">DSM 605</strain>
    </source>
</reference>
<comment type="function">
    <text evidence="2">Catalyzes the reduction of dTDP-6-deoxy-L-lyxo-4-hexulose to yield dTDP-L-rhamnose.</text>
</comment>
<comment type="caution">
    <text evidence="4">The sequence shown here is derived from an EMBL/GenBank/DDBJ whole genome shotgun (WGS) entry which is preliminary data.</text>
</comment>
<protein>
    <recommendedName>
        <fullName evidence="2">dTDP-4-dehydrorhamnose reductase</fullName>
        <ecNumber evidence="2">1.1.1.133</ecNumber>
    </recommendedName>
</protein>
<dbReference type="InterPro" id="IPR036291">
    <property type="entry name" value="NAD(P)-bd_dom_sf"/>
</dbReference>
<dbReference type="PANTHER" id="PTHR10491">
    <property type="entry name" value="DTDP-4-DEHYDRORHAMNOSE REDUCTASE"/>
    <property type="match status" value="1"/>
</dbReference>
<sequence>MKKVLIIGASGFLGRELYKTIELDTTYKVYGTYSKGKIENLEHLDVSDLESINNVFSKIQPNIVIITAALTNVEYCERNREETYRINVLGIENIVKECKKYNCRIIYISTEYVFDGINGPYDEIAEVNPINYYGETKLLGEKIILKETEEYLIIRTTVVYGWDLQSKNFIMQLIKSLSENKSMKVPVDQISSPTYCPNLAEMIKECCDKNIKGVFNIVGSEIMDRYTFAIKAADTIGLNKELLIPIKTELLGQVANRPLNAGLKVEKVLETLQTKPISVGNGLKEVRKHYIEYKKRPLEEAIYE</sequence>
<accession>A0A0J8D9C0</accession>
<evidence type="ECO:0000313" key="5">
    <source>
        <dbReference type="Proteomes" id="UP000036756"/>
    </source>
</evidence>